<reference evidence="2" key="1">
    <citation type="journal article" date="2019" name="Int. J. Syst. Evol. Microbiol.">
        <title>The Global Catalogue of Microorganisms (GCM) 10K type strain sequencing project: providing services to taxonomists for standard genome sequencing and annotation.</title>
        <authorList>
            <consortium name="The Broad Institute Genomics Platform"/>
            <consortium name="The Broad Institute Genome Sequencing Center for Infectious Disease"/>
            <person name="Wu L."/>
            <person name="Ma J."/>
        </authorList>
    </citation>
    <scope>NUCLEOTIDE SEQUENCE [LARGE SCALE GENOMIC DNA]</scope>
    <source>
        <strain evidence="2">JCM 14559</strain>
    </source>
</reference>
<protein>
    <recommendedName>
        <fullName evidence="3">Secreted protein</fullName>
    </recommendedName>
</protein>
<proteinExistence type="predicted"/>
<sequence length="75" mass="8004">MRVRAQQVREAVPRAVAVAVGLVAGEVRPVRCVMVVMPVVRDSPVEVSPVAVPAFTHGAYSGTPTPLQPLSMYHL</sequence>
<comment type="caution">
    <text evidence="1">The sequence shown here is derived from an EMBL/GenBank/DDBJ whole genome shotgun (WGS) entry which is preliminary data.</text>
</comment>
<dbReference type="EMBL" id="BAAANS010000008">
    <property type="protein sequence ID" value="GAA2091655.1"/>
    <property type="molecule type" value="Genomic_DNA"/>
</dbReference>
<evidence type="ECO:0000313" key="2">
    <source>
        <dbReference type="Proteomes" id="UP001500897"/>
    </source>
</evidence>
<name>A0ABP5I3S0_9ACTN</name>
<keyword evidence="2" id="KW-1185">Reference proteome</keyword>
<evidence type="ECO:0000313" key="1">
    <source>
        <dbReference type="EMBL" id="GAA2091655.1"/>
    </source>
</evidence>
<organism evidence="1 2">
    <name type="scientific">Kitasatospora saccharophila</name>
    <dbReference type="NCBI Taxonomy" id="407973"/>
    <lineage>
        <taxon>Bacteria</taxon>
        <taxon>Bacillati</taxon>
        <taxon>Actinomycetota</taxon>
        <taxon>Actinomycetes</taxon>
        <taxon>Kitasatosporales</taxon>
        <taxon>Streptomycetaceae</taxon>
        <taxon>Kitasatospora</taxon>
    </lineage>
</organism>
<evidence type="ECO:0008006" key="3">
    <source>
        <dbReference type="Google" id="ProtNLM"/>
    </source>
</evidence>
<accession>A0ABP5I3S0</accession>
<gene>
    <name evidence="1" type="ORF">GCM10009759_16600</name>
</gene>
<dbReference type="Proteomes" id="UP001500897">
    <property type="component" value="Unassembled WGS sequence"/>
</dbReference>